<proteinExistence type="predicted"/>
<protein>
    <submittedName>
        <fullName evidence="2">Uncharacterized protein</fullName>
    </submittedName>
</protein>
<feature type="region of interest" description="Disordered" evidence="1">
    <location>
        <begin position="1"/>
        <end position="153"/>
    </location>
</feature>
<name>A0A9P1BPF1_9DINO</name>
<feature type="compositionally biased region" description="Acidic residues" evidence="1">
    <location>
        <begin position="119"/>
        <end position="142"/>
    </location>
</feature>
<evidence type="ECO:0000313" key="4">
    <source>
        <dbReference type="Proteomes" id="UP001152797"/>
    </source>
</evidence>
<evidence type="ECO:0000256" key="1">
    <source>
        <dbReference type="SAM" id="MobiDB-lite"/>
    </source>
</evidence>
<dbReference type="OrthoDB" id="448381at2759"/>
<keyword evidence="4" id="KW-1185">Reference proteome</keyword>
<dbReference type="EMBL" id="CAMXCT010000316">
    <property type="protein sequence ID" value="CAI3977041.1"/>
    <property type="molecule type" value="Genomic_DNA"/>
</dbReference>
<sequence length="444" mass="48813">MAGEGASPKNPPEDVEDVNGDGAEGSDHSPVPATPKKPASKVAKTPMKAKAKAKAKGSPVASPRASPRGSPKAKAKSVMKKSKTMKRPAASTAQGKNVPLKRPASKAGSKKAEASKDEGDLDMEDPEEEHEFEQDTEIDFPEDEGKKTDRSKKQKFLQMVSNKELPEYILKEWERSKGLKSGRTEIQRNLINSIFDRTSAGKLLLSLAKPQFETLKESYKDTCSIQSNRALSKTLFMGKFNLNKELFQEGLEVGDFFENEDESGKKTYSWVEKNQQTKVGDLTKFGSKAAMEVSSQDAVKLHSISKNWKQGLFKSIAGASSGSRALGPPALMDANAPLTQVQWKDALVQLEECMSAFDKCEKEALKSLQLIGVEKALLGKIRSCRSNLRHMYEWKEYEDNTKVTAETYDETMLAAGKTAEEVDEELAAVKGALNKRAQRAKATK</sequence>
<organism evidence="2">
    <name type="scientific">Cladocopium goreaui</name>
    <dbReference type="NCBI Taxonomy" id="2562237"/>
    <lineage>
        <taxon>Eukaryota</taxon>
        <taxon>Sar</taxon>
        <taxon>Alveolata</taxon>
        <taxon>Dinophyceae</taxon>
        <taxon>Suessiales</taxon>
        <taxon>Symbiodiniaceae</taxon>
        <taxon>Cladocopium</taxon>
    </lineage>
</organism>
<evidence type="ECO:0000313" key="3">
    <source>
        <dbReference type="EMBL" id="CAL4764353.1"/>
    </source>
</evidence>
<feature type="compositionally biased region" description="Basic residues" evidence="1">
    <location>
        <begin position="71"/>
        <end position="86"/>
    </location>
</feature>
<reference evidence="3 4" key="2">
    <citation type="submission" date="2024-05" db="EMBL/GenBank/DDBJ databases">
        <authorList>
            <person name="Chen Y."/>
            <person name="Shah S."/>
            <person name="Dougan E. K."/>
            <person name="Thang M."/>
            <person name="Chan C."/>
        </authorList>
    </citation>
    <scope>NUCLEOTIDE SEQUENCE [LARGE SCALE GENOMIC DNA]</scope>
</reference>
<dbReference type="AlphaFoldDB" id="A0A9P1BPF1"/>
<gene>
    <name evidence="2" type="ORF">C1SCF055_LOCUS5220</name>
</gene>
<dbReference type="EMBL" id="CAMXCT030000316">
    <property type="protein sequence ID" value="CAL4764353.1"/>
    <property type="molecule type" value="Genomic_DNA"/>
</dbReference>
<evidence type="ECO:0000313" key="2">
    <source>
        <dbReference type="EMBL" id="CAI3977041.1"/>
    </source>
</evidence>
<dbReference type="Proteomes" id="UP001152797">
    <property type="component" value="Unassembled WGS sequence"/>
</dbReference>
<dbReference type="EMBL" id="CAMXCT020000316">
    <property type="protein sequence ID" value="CAL1130416.1"/>
    <property type="molecule type" value="Genomic_DNA"/>
</dbReference>
<reference evidence="2" key="1">
    <citation type="submission" date="2022-10" db="EMBL/GenBank/DDBJ databases">
        <authorList>
            <person name="Chen Y."/>
            <person name="Dougan E. K."/>
            <person name="Chan C."/>
            <person name="Rhodes N."/>
            <person name="Thang M."/>
        </authorList>
    </citation>
    <scope>NUCLEOTIDE SEQUENCE</scope>
</reference>
<accession>A0A9P1BPF1</accession>
<comment type="caution">
    <text evidence="2">The sequence shown here is derived from an EMBL/GenBank/DDBJ whole genome shotgun (WGS) entry which is preliminary data.</text>
</comment>